<sequence length="1057" mass="117654">MHILPFRYFFFPKKKMIHLRKVPKYIVTLSLLLPVALLLIFLSTVVSSHSPTLHKTQHLTSSGNTTDLLVATLNQTISKVNLSSSNFSELQTSLGSNLTHRDRCAFGDCLELLDDTVLDLIAAVSELQSPYPVFNSVSMLLSAAMTNTRTCLDGFASSDDDEDENTYGNSKTYGLAESMRESLYNISRHVRESLAMLENIPGKLENDVGFPTWVDRKLLQDPTDETKIDLVVSRNGTGNFTTIGEAVSAAPNLSETRFVIYIKCGVYFENIEIPREKTTIMFLGDGIGQTVIKANRSGADGWTAFNSATVGVRGSGFIAKDISFVNDAGPTKHQAVALRSGSDLSAFYRCSFESYQDTIYVHSHKQFYRECNIYGTVDFIFGDAAAVFQNCSLYARRPNPNQRITYTAQGREDPRQPTGISIINCKILAAPDLVPVKTDFKAYLGRPWQLYSRTVIIKSFIDDLVDPAGWLQWKDDFALDTLYYGEYMNEGPGSNMTNRVKWPGFKRIETAVEATQFTVGPFIDVTFKGLYIRLQALTTVLKKKKMHNPSRKTSKHINLNLLALTFHLIFLIPTVHSRSTQRLAEPNNITELIVATLNQTILNVNVSYTTFYNLQKRLGPNIARRYRCAFEDCLGLLDDTIFDLETAISKLQTSSLGAHDVNMLLSDAMTNQDTCLEGFKTSGIHEKNSDNTSLATSVLSLGMLQKIPGHELSPEAYEVDVEFPSWVLENDKRRLHAPVEKTKFNLMVAQDGTGNFTTINDAVSAAPTSSVTRFMIYIKRGVYFENVEIPKNKTIIMFVGDGIGRTVIKANRRKGNLGTFQTATVGVKGEGFIAKDISFVNFAGPSPQAVALRSGSDHSAFYRCSFEGYQDTLYVYSGKQFYRECDIYGTVDFICGNAAAVFQNCSLFARKPNPGQKIVYTAQSRTCPNQSTGISMINCRFLAAPDLIPVKGSFEAYLGRPWKNFSRTIIMKSFIDDLVVPAGWLEWNGNFALETLHYGEYMNEGPGSNITNRVKWPGYRPILNETEATQFTVGPFIDGGTWLNSTGIPFNTGLVGV</sequence>
<keyword evidence="5" id="KW-0063">Aspartyl esterase</keyword>
<evidence type="ECO:0000256" key="4">
    <source>
        <dbReference type="ARBA" id="ARBA00022801"/>
    </source>
</evidence>
<gene>
    <name evidence="8" type="ORF">HID58_031422</name>
</gene>
<evidence type="ECO:0000313" key="8">
    <source>
        <dbReference type="EMBL" id="KAH0908101.1"/>
    </source>
</evidence>
<dbReference type="Gene3D" id="1.20.140.40">
    <property type="entry name" value="Invertase/pectin methylesterase inhibitor family protein"/>
    <property type="match status" value="2"/>
</dbReference>
<dbReference type="Pfam" id="PF04043">
    <property type="entry name" value="PMEI"/>
    <property type="match status" value="2"/>
</dbReference>
<dbReference type="Proteomes" id="UP000824890">
    <property type="component" value="Unassembled WGS sequence"/>
</dbReference>
<comment type="caution">
    <text evidence="8">The sequence shown here is derived from an EMBL/GenBank/DDBJ whole genome shotgun (WGS) entry which is preliminary data.</text>
</comment>
<dbReference type="EMBL" id="JAGKQM010000009">
    <property type="protein sequence ID" value="KAH0908101.1"/>
    <property type="molecule type" value="Genomic_DNA"/>
</dbReference>
<organism evidence="8 9">
    <name type="scientific">Brassica napus</name>
    <name type="common">Rape</name>
    <dbReference type="NCBI Taxonomy" id="3708"/>
    <lineage>
        <taxon>Eukaryota</taxon>
        <taxon>Viridiplantae</taxon>
        <taxon>Streptophyta</taxon>
        <taxon>Embryophyta</taxon>
        <taxon>Tracheophyta</taxon>
        <taxon>Spermatophyta</taxon>
        <taxon>Magnoliopsida</taxon>
        <taxon>eudicotyledons</taxon>
        <taxon>Gunneridae</taxon>
        <taxon>Pentapetalae</taxon>
        <taxon>rosids</taxon>
        <taxon>malvids</taxon>
        <taxon>Brassicales</taxon>
        <taxon>Brassicaceae</taxon>
        <taxon>Brassiceae</taxon>
        <taxon>Brassica</taxon>
    </lineage>
</organism>
<dbReference type="SMART" id="SM00856">
    <property type="entry name" value="PMEI"/>
    <property type="match status" value="2"/>
</dbReference>
<dbReference type="InterPro" id="IPR000070">
    <property type="entry name" value="Pectinesterase_cat"/>
</dbReference>
<comment type="pathway">
    <text evidence="1">Glycan metabolism; pectin degradation; 2-dehydro-3-deoxy-D-gluconate from pectin: step 1/5.</text>
</comment>
<comment type="similarity">
    <text evidence="2">In the N-terminal section; belongs to the PMEI family.</text>
</comment>
<dbReference type="Pfam" id="PF01095">
    <property type="entry name" value="Pectinesterase"/>
    <property type="match status" value="2"/>
</dbReference>
<dbReference type="InterPro" id="IPR035513">
    <property type="entry name" value="Invertase/methylesterase_inhib"/>
</dbReference>
<dbReference type="InterPro" id="IPR006501">
    <property type="entry name" value="Pectinesterase_inhib_dom"/>
</dbReference>
<dbReference type="CDD" id="cd15798">
    <property type="entry name" value="PMEI-like_3"/>
    <property type="match status" value="2"/>
</dbReference>
<evidence type="ECO:0000256" key="5">
    <source>
        <dbReference type="ARBA" id="ARBA00023085"/>
    </source>
</evidence>
<dbReference type="PROSITE" id="PS00503">
    <property type="entry name" value="PECTINESTERASE_2"/>
    <property type="match status" value="1"/>
</dbReference>
<dbReference type="InterPro" id="IPR011050">
    <property type="entry name" value="Pectin_lyase_fold/virulence"/>
</dbReference>
<feature type="domain" description="Pectinesterase inhibitor" evidence="7">
    <location>
        <begin position="48"/>
        <end position="196"/>
    </location>
</feature>
<evidence type="ECO:0000313" key="9">
    <source>
        <dbReference type="Proteomes" id="UP000824890"/>
    </source>
</evidence>
<keyword evidence="4" id="KW-0378">Hydrolase</keyword>
<feature type="domain" description="Pectinesterase inhibitor" evidence="7">
    <location>
        <begin position="574"/>
        <end position="701"/>
    </location>
</feature>
<protein>
    <recommendedName>
        <fullName evidence="7">Pectinesterase inhibitor domain-containing protein</fullName>
    </recommendedName>
</protein>
<evidence type="ECO:0000256" key="2">
    <source>
        <dbReference type="ARBA" id="ARBA00006027"/>
    </source>
</evidence>
<comment type="similarity">
    <text evidence="3">In the C-terminal section; belongs to the pectinesterase family.</text>
</comment>
<feature type="active site" evidence="6">
    <location>
        <position position="378"/>
    </location>
</feature>
<dbReference type="PANTHER" id="PTHR31707">
    <property type="entry name" value="PECTINESTERASE"/>
    <property type="match status" value="1"/>
</dbReference>
<dbReference type="NCBIfam" id="TIGR01614">
    <property type="entry name" value="PME_inhib"/>
    <property type="match status" value="2"/>
</dbReference>
<keyword evidence="9" id="KW-1185">Reference proteome</keyword>
<name>A0ABQ8BTE4_BRANA</name>
<dbReference type="SUPFAM" id="SSF51126">
    <property type="entry name" value="Pectin lyase-like"/>
    <property type="match status" value="2"/>
</dbReference>
<evidence type="ECO:0000256" key="6">
    <source>
        <dbReference type="PROSITE-ProRule" id="PRU10040"/>
    </source>
</evidence>
<dbReference type="Gene3D" id="2.160.20.10">
    <property type="entry name" value="Single-stranded right-handed beta-helix, Pectin lyase-like"/>
    <property type="match status" value="2"/>
</dbReference>
<proteinExistence type="inferred from homology"/>
<accession>A0ABQ8BTE4</accession>
<evidence type="ECO:0000256" key="1">
    <source>
        <dbReference type="ARBA" id="ARBA00005184"/>
    </source>
</evidence>
<evidence type="ECO:0000259" key="7">
    <source>
        <dbReference type="SMART" id="SM00856"/>
    </source>
</evidence>
<dbReference type="SUPFAM" id="SSF101148">
    <property type="entry name" value="Plant invertase/pectin methylesterase inhibitor"/>
    <property type="match status" value="2"/>
</dbReference>
<dbReference type="InterPro" id="IPR012334">
    <property type="entry name" value="Pectin_lyas_fold"/>
</dbReference>
<dbReference type="InterPro" id="IPR033131">
    <property type="entry name" value="Pectinesterase_Asp_AS"/>
</dbReference>
<evidence type="ECO:0000256" key="3">
    <source>
        <dbReference type="ARBA" id="ARBA00007786"/>
    </source>
</evidence>
<reference evidence="8 9" key="1">
    <citation type="submission" date="2021-05" db="EMBL/GenBank/DDBJ databases">
        <title>Genome Assembly of Synthetic Allotetraploid Brassica napus Reveals Homoeologous Exchanges between Subgenomes.</title>
        <authorList>
            <person name="Davis J.T."/>
        </authorList>
    </citation>
    <scope>NUCLEOTIDE SEQUENCE [LARGE SCALE GENOMIC DNA]</scope>
    <source>
        <strain evidence="9">cv. Da-Ae</strain>
        <tissue evidence="8">Seedling</tissue>
    </source>
</reference>